<keyword evidence="1" id="KW-0812">Transmembrane</keyword>
<keyword evidence="1" id="KW-1133">Transmembrane helix</keyword>
<reference evidence="3" key="1">
    <citation type="journal article" date="2019" name="Int. J. Syst. Evol. Microbiol.">
        <title>The Global Catalogue of Microorganisms (GCM) 10K type strain sequencing project: providing services to taxonomists for standard genome sequencing and annotation.</title>
        <authorList>
            <consortium name="The Broad Institute Genomics Platform"/>
            <consortium name="The Broad Institute Genome Sequencing Center for Infectious Disease"/>
            <person name="Wu L."/>
            <person name="Ma J."/>
        </authorList>
    </citation>
    <scope>NUCLEOTIDE SEQUENCE [LARGE SCALE GENOMIC DNA]</scope>
    <source>
        <strain evidence="3">KCTC 23299</strain>
    </source>
</reference>
<sequence length="130" mass="14561">MNFKINWDALGITASIACAIHCALLPLFLSSLPLFGINIIHNFWFEAGMVLLAFIIGAYSLYHGYKGHHHKILPVVLFVLGMAALCAKLFFAHHENWLLIPAVGFIVSAHFLNYRLCRGHNHAHADDCDH</sequence>
<keyword evidence="1" id="KW-0472">Membrane</keyword>
<gene>
    <name evidence="2" type="ORF">ACFS6H_02515</name>
</gene>
<evidence type="ECO:0000313" key="2">
    <source>
        <dbReference type="EMBL" id="MFD2918565.1"/>
    </source>
</evidence>
<evidence type="ECO:0000256" key="1">
    <source>
        <dbReference type="SAM" id="Phobius"/>
    </source>
</evidence>
<accession>A0ABW6A281</accession>
<dbReference type="RefSeq" id="WP_386094892.1">
    <property type="nucleotide sequence ID" value="NZ_JBHUOZ010000001.1"/>
</dbReference>
<name>A0ABW6A281_9BACT</name>
<keyword evidence="3" id="KW-1185">Reference proteome</keyword>
<dbReference type="Pfam" id="PF03203">
    <property type="entry name" value="MerC"/>
    <property type="match status" value="1"/>
</dbReference>
<dbReference type="Proteomes" id="UP001597511">
    <property type="component" value="Unassembled WGS sequence"/>
</dbReference>
<dbReference type="InterPro" id="IPR004891">
    <property type="entry name" value="Mercury-R_MerC"/>
</dbReference>
<organism evidence="2 3">
    <name type="scientific">Terrimonas rubra</name>
    <dbReference type="NCBI Taxonomy" id="1035890"/>
    <lineage>
        <taxon>Bacteria</taxon>
        <taxon>Pseudomonadati</taxon>
        <taxon>Bacteroidota</taxon>
        <taxon>Chitinophagia</taxon>
        <taxon>Chitinophagales</taxon>
        <taxon>Chitinophagaceae</taxon>
        <taxon>Terrimonas</taxon>
    </lineage>
</organism>
<protein>
    <submittedName>
        <fullName evidence="2">MerC domain-containing protein</fullName>
    </submittedName>
</protein>
<feature type="transmembrane region" description="Helical" evidence="1">
    <location>
        <begin position="43"/>
        <end position="65"/>
    </location>
</feature>
<feature type="transmembrane region" description="Helical" evidence="1">
    <location>
        <begin position="12"/>
        <end position="37"/>
    </location>
</feature>
<evidence type="ECO:0000313" key="3">
    <source>
        <dbReference type="Proteomes" id="UP001597511"/>
    </source>
</evidence>
<dbReference type="EMBL" id="JBHUOZ010000001">
    <property type="protein sequence ID" value="MFD2918565.1"/>
    <property type="molecule type" value="Genomic_DNA"/>
</dbReference>
<feature type="transmembrane region" description="Helical" evidence="1">
    <location>
        <begin position="72"/>
        <end position="91"/>
    </location>
</feature>
<comment type="caution">
    <text evidence="2">The sequence shown here is derived from an EMBL/GenBank/DDBJ whole genome shotgun (WGS) entry which is preliminary data.</text>
</comment>
<feature type="transmembrane region" description="Helical" evidence="1">
    <location>
        <begin position="97"/>
        <end position="114"/>
    </location>
</feature>
<proteinExistence type="predicted"/>